<dbReference type="OrthoDB" id="406156at2759"/>
<dbReference type="InterPro" id="IPR005123">
    <property type="entry name" value="Oxoglu/Fe-dep_dioxygenase_dom"/>
</dbReference>
<gene>
    <name evidence="3" type="ORF">ATY40_BA7503314</name>
</gene>
<dbReference type="Pfam" id="PF14226">
    <property type="entry name" value="DIOX_N"/>
    <property type="match status" value="1"/>
</dbReference>
<dbReference type="PROSITE" id="PS51471">
    <property type="entry name" value="FE2OG_OXY"/>
    <property type="match status" value="1"/>
</dbReference>
<accession>A0A1B2JDL2</accession>
<evidence type="ECO:0000256" key="1">
    <source>
        <dbReference type="RuleBase" id="RU003682"/>
    </source>
</evidence>
<dbReference type="SUPFAM" id="SSF51197">
    <property type="entry name" value="Clavaminate synthase-like"/>
    <property type="match status" value="1"/>
</dbReference>
<dbReference type="GO" id="GO:0016491">
    <property type="term" value="F:oxidoreductase activity"/>
    <property type="evidence" value="ECO:0007669"/>
    <property type="project" value="UniProtKB-KW"/>
</dbReference>
<comment type="similarity">
    <text evidence="1">Belongs to the iron/ascorbate-dependent oxidoreductase family.</text>
</comment>
<dbReference type="PRINTS" id="PR00682">
    <property type="entry name" value="IPNSYNTHASE"/>
</dbReference>
<dbReference type="InterPro" id="IPR027443">
    <property type="entry name" value="IPNS-like_sf"/>
</dbReference>
<proteinExistence type="inferred from homology"/>
<evidence type="ECO:0000313" key="3">
    <source>
        <dbReference type="EMBL" id="ANZ75848.1"/>
    </source>
</evidence>
<protein>
    <submittedName>
        <fullName evidence="3">BA75_03314T0</fullName>
    </submittedName>
</protein>
<evidence type="ECO:0000259" key="2">
    <source>
        <dbReference type="PROSITE" id="PS51471"/>
    </source>
</evidence>
<feature type="domain" description="Fe2OG dioxygenase" evidence="2">
    <location>
        <begin position="190"/>
        <end position="299"/>
    </location>
</feature>
<evidence type="ECO:0000313" key="4">
    <source>
        <dbReference type="Proteomes" id="UP000094565"/>
    </source>
</evidence>
<dbReference type="InterPro" id="IPR026992">
    <property type="entry name" value="DIOX_N"/>
</dbReference>
<keyword evidence="1" id="KW-0560">Oxidoreductase</keyword>
<dbReference type="EMBL" id="CP014585">
    <property type="protein sequence ID" value="ANZ75848.1"/>
    <property type="molecule type" value="Genomic_DNA"/>
</dbReference>
<dbReference type="InterPro" id="IPR044861">
    <property type="entry name" value="IPNS-like_FE2OG_OXY"/>
</dbReference>
<keyword evidence="1" id="KW-0408">Iron</keyword>
<dbReference type="GO" id="GO:0044283">
    <property type="term" value="P:small molecule biosynthetic process"/>
    <property type="evidence" value="ECO:0007669"/>
    <property type="project" value="UniProtKB-ARBA"/>
</dbReference>
<dbReference type="InterPro" id="IPR050231">
    <property type="entry name" value="Iron_ascorbate_oxido_reductase"/>
</dbReference>
<keyword evidence="1" id="KW-0479">Metal-binding</keyword>
<organism evidence="3 4">
    <name type="scientific">Komagataella pastoris</name>
    <name type="common">Yeast</name>
    <name type="synonym">Pichia pastoris</name>
    <dbReference type="NCBI Taxonomy" id="4922"/>
    <lineage>
        <taxon>Eukaryota</taxon>
        <taxon>Fungi</taxon>
        <taxon>Dikarya</taxon>
        <taxon>Ascomycota</taxon>
        <taxon>Saccharomycotina</taxon>
        <taxon>Pichiomycetes</taxon>
        <taxon>Pichiales</taxon>
        <taxon>Pichiaceae</taxon>
        <taxon>Komagataella</taxon>
    </lineage>
</organism>
<keyword evidence="4" id="KW-1185">Reference proteome</keyword>
<sequence>MPISKRNVVQPWSRPKPTKEALDYSQLVTIDFSKFDKPNGKFELARDLAEALQYDGFWVVVNFGIPQDLIDRQFALGKHFFNNYSLEEKSAKECDFENGDYFGYKKVGAKTVFGTEVRENVETFNIPKFTKDDTYRELLKQPFYDDFHDEVSSFSRITQDLLVKRLYQLFAIILELDESYFASKHDYDLPSDTHLRYMQYHPRTLEDDEKVERTWSRAHTDFGSLTLLFNQEVNGLQLKLSDNSWKYVKPVYGGVICNIGDTLSFWSGGYFKSTIHRVIRPPEDQLDEPRVGLFYFDRPGKTADIEIAPSPLLKRLGLYNKVEPVNGHHYVRQRVKNYHESSDYGKRAGEVFQVGQFKIQDGFD</sequence>
<name>A0A1B2JDL2_PICPA</name>
<dbReference type="Gene3D" id="2.60.120.330">
    <property type="entry name" value="B-lactam Antibiotic, Isopenicillin N Synthase, Chain"/>
    <property type="match status" value="1"/>
</dbReference>
<dbReference type="AlphaFoldDB" id="A0A1B2JDL2"/>
<dbReference type="GO" id="GO:0046872">
    <property type="term" value="F:metal ion binding"/>
    <property type="evidence" value="ECO:0007669"/>
    <property type="project" value="UniProtKB-KW"/>
</dbReference>
<dbReference type="PANTHER" id="PTHR47990">
    <property type="entry name" value="2-OXOGLUTARATE (2OG) AND FE(II)-DEPENDENT OXYGENASE SUPERFAMILY PROTEIN-RELATED"/>
    <property type="match status" value="1"/>
</dbReference>
<dbReference type="Proteomes" id="UP000094565">
    <property type="component" value="Chromosome 2"/>
</dbReference>
<dbReference type="Pfam" id="PF03171">
    <property type="entry name" value="2OG-FeII_Oxy"/>
    <property type="match status" value="1"/>
</dbReference>
<reference evidence="3 4" key="1">
    <citation type="submission" date="2016-02" db="EMBL/GenBank/DDBJ databases">
        <title>Comparative genomic and transcriptomic foundation for Pichia pastoris.</title>
        <authorList>
            <person name="Love K.R."/>
            <person name="Shah K.A."/>
            <person name="Whittaker C.A."/>
            <person name="Wu J."/>
            <person name="Bartlett M.C."/>
            <person name="Ma D."/>
            <person name="Leeson R.L."/>
            <person name="Priest M."/>
            <person name="Young S.K."/>
            <person name="Love J.C."/>
        </authorList>
    </citation>
    <scope>NUCLEOTIDE SEQUENCE [LARGE SCALE GENOMIC DNA]</scope>
    <source>
        <strain evidence="3 4">ATCC 28485</strain>
    </source>
</reference>